<evidence type="ECO:0000256" key="3">
    <source>
        <dbReference type="ARBA" id="ARBA00022490"/>
    </source>
</evidence>
<feature type="region of interest" description="Disordered" evidence="8">
    <location>
        <begin position="493"/>
        <end position="522"/>
    </location>
</feature>
<dbReference type="GO" id="GO:0031122">
    <property type="term" value="P:cytoplasmic microtubule organization"/>
    <property type="evidence" value="ECO:0007669"/>
    <property type="project" value="InterPro"/>
</dbReference>
<organism evidence="10 11">
    <name type="scientific">Lichtheimia ornata</name>
    <dbReference type="NCBI Taxonomy" id="688661"/>
    <lineage>
        <taxon>Eukaryota</taxon>
        <taxon>Fungi</taxon>
        <taxon>Fungi incertae sedis</taxon>
        <taxon>Mucoromycota</taxon>
        <taxon>Mucoromycotina</taxon>
        <taxon>Mucoromycetes</taxon>
        <taxon>Mucorales</taxon>
        <taxon>Lichtheimiaceae</taxon>
        <taxon>Lichtheimia</taxon>
    </lineage>
</organism>
<dbReference type="InterPro" id="IPR036872">
    <property type="entry name" value="CH_dom_sf"/>
</dbReference>
<sequence length="796" mass="92558">MEDAFVEWINTFDTKLNPIDTVVELADGVVFSKVLIAIDPKWFKQLSSTLEAAAMSTVTDDRDESGTWVFRLNNQKKIHRLITRYFDEVLGQDPEQLPPIDLNAIAKEAKHYDLLLMCQLIVAIAVQSDNNRAYIDMIQSLSQKSQHSLMLSIEEVMHHFDGDTDVAANPRYSESSSVGSRGYFMDSDIPYRYQAEFDRLISERKHFESSHGQLLVDYEELKERLNDLLSEKKEMEARLRDMEDAIAQSSTTGKADFVMRTEIEHLKQDLERCEEQKLETENTLEKQRLSVNELRRKVDELTIKADEAEALRSELEEYREAVERMATMEIALQKYERDAQERVDLEDQIKALEQQNTDLLKRSQEAEDEYRKLLRFKTIMGSFEEQVQQLASSNRELLEEKGRLEDELHKLNETCTYLEEDRDRNVEHVQLLEEQIKELELGGGTSIEKAINHRASVVIDETIEADMEENMKKANITELRLNIQRLKNQIKEMEKREAASSTTNNGQHAENEINDTESSKTGLEKEYMSIVAERDQLRKELEQIRKGIPDSLLNQAQTIMAFRSRMLDLEKESSYLKESTINLEAAVLQGTSNIAKDVASLQNYEKEHSRIQDRLNRLEDITKMQLHDINRMLVEANYLHGINDGTVKDRPQLTIQELETIKEQNASLQICVLNLQEEINESQGRIRKVRDLIKLYSQLLEEMTTRFGGINQSEDQPTLLNRTPRTKEEEHDLLKKQIHDVRAQSRREQQLIISAWYDLARRNHREAASLSLRSTPSSWLGQQRKILDNQLRKRLC</sequence>
<dbReference type="PANTHER" id="PTHR18947:SF28">
    <property type="entry name" value="GIRDIN, ISOFORM A"/>
    <property type="match status" value="1"/>
</dbReference>
<evidence type="ECO:0000313" key="10">
    <source>
        <dbReference type="EMBL" id="KAJ8654759.1"/>
    </source>
</evidence>
<dbReference type="GeneID" id="83217055"/>
<evidence type="ECO:0000256" key="8">
    <source>
        <dbReference type="SAM" id="MobiDB-lite"/>
    </source>
</evidence>
<evidence type="ECO:0000256" key="1">
    <source>
        <dbReference type="ARBA" id="ARBA00004245"/>
    </source>
</evidence>
<feature type="domain" description="Calponin-homology (CH)" evidence="9">
    <location>
        <begin position="1"/>
        <end position="125"/>
    </location>
</feature>
<feature type="coiled-coil region" evidence="7">
    <location>
        <begin position="211"/>
        <end position="421"/>
    </location>
</feature>
<accession>A0AAD7UW58</accession>
<dbReference type="RefSeq" id="XP_058339673.1">
    <property type="nucleotide sequence ID" value="XM_058489637.1"/>
</dbReference>
<dbReference type="CDD" id="cd22211">
    <property type="entry name" value="HkD_SF"/>
    <property type="match status" value="1"/>
</dbReference>
<dbReference type="GO" id="GO:0005874">
    <property type="term" value="C:microtubule"/>
    <property type="evidence" value="ECO:0007669"/>
    <property type="project" value="UniProtKB-KW"/>
</dbReference>
<dbReference type="InterPro" id="IPR043936">
    <property type="entry name" value="HOOK_N"/>
</dbReference>
<comment type="subcellular location">
    <subcellularLocation>
        <location evidence="1">Cytoplasm</location>
        <location evidence="1">Cytoskeleton</location>
    </subcellularLocation>
</comment>
<dbReference type="GO" id="GO:0030705">
    <property type="term" value="P:cytoskeleton-dependent intracellular transport"/>
    <property type="evidence" value="ECO:0007669"/>
    <property type="project" value="InterPro"/>
</dbReference>
<name>A0AAD7UW58_9FUNG</name>
<comment type="caution">
    <text evidence="10">The sequence shown here is derived from an EMBL/GenBank/DDBJ whole genome shotgun (WGS) entry which is preliminary data.</text>
</comment>
<protein>
    <recommendedName>
        <fullName evidence="9">Calponin-homology (CH) domain-containing protein</fullName>
    </recommendedName>
</protein>
<evidence type="ECO:0000259" key="9">
    <source>
        <dbReference type="PROSITE" id="PS50021"/>
    </source>
</evidence>
<dbReference type="GO" id="GO:0008017">
    <property type="term" value="F:microtubule binding"/>
    <property type="evidence" value="ECO:0007669"/>
    <property type="project" value="InterPro"/>
</dbReference>
<dbReference type="InterPro" id="IPR001715">
    <property type="entry name" value="CH_dom"/>
</dbReference>
<comment type="similarity">
    <text evidence="2">Belongs to the hook family.</text>
</comment>
<dbReference type="Proteomes" id="UP001234581">
    <property type="component" value="Unassembled WGS sequence"/>
</dbReference>
<dbReference type="SUPFAM" id="SSF116907">
    <property type="entry name" value="Hook domain"/>
    <property type="match status" value="1"/>
</dbReference>
<dbReference type="Gene3D" id="1.10.418.10">
    <property type="entry name" value="Calponin-like domain"/>
    <property type="match status" value="1"/>
</dbReference>
<feature type="compositionally biased region" description="Polar residues" evidence="8">
    <location>
        <begin position="499"/>
        <end position="508"/>
    </location>
</feature>
<keyword evidence="5 7" id="KW-0175">Coiled coil</keyword>
<evidence type="ECO:0000256" key="7">
    <source>
        <dbReference type="SAM" id="Coils"/>
    </source>
</evidence>
<dbReference type="EMBL" id="JARTCD010000057">
    <property type="protein sequence ID" value="KAJ8654759.1"/>
    <property type="molecule type" value="Genomic_DNA"/>
</dbReference>
<evidence type="ECO:0000313" key="11">
    <source>
        <dbReference type="Proteomes" id="UP001234581"/>
    </source>
</evidence>
<evidence type="ECO:0000256" key="6">
    <source>
        <dbReference type="ARBA" id="ARBA00023212"/>
    </source>
</evidence>
<reference evidence="10 11" key="1">
    <citation type="submission" date="2023-03" db="EMBL/GenBank/DDBJ databases">
        <title>Genome sequence of Lichtheimia ornata CBS 291.66.</title>
        <authorList>
            <person name="Mohabir J.T."/>
            <person name="Shea T.P."/>
            <person name="Kurbessoian T."/>
            <person name="Berby B."/>
            <person name="Fontaine J."/>
            <person name="Livny J."/>
            <person name="Gnirke A."/>
            <person name="Stajich J.E."/>
            <person name="Cuomo C.A."/>
        </authorList>
    </citation>
    <scope>NUCLEOTIDE SEQUENCE [LARGE SCALE GENOMIC DNA]</scope>
    <source>
        <strain evidence="10">CBS 291.66</strain>
    </source>
</reference>
<dbReference type="AlphaFoldDB" id="A0AAD7UW58"/>
<keyword evidence="3" id="KW-0963">Cytoplasm</keyword>
<dbReference type="InterPro" id="IPR008636">
    <property type="entry name" value="Hook_C"/>
</dbReference>
<dbReference type="PROSITE" id="PS50021">
    <property type="entry name" value="CH"/>
    <property type="match status" value="1"/>
</dbReference>
<evidence type="ECO:0000256" key="4">
    <source>
        <dbReference type="ARBA" id="ARBA00022701"/>
    </source>
</evidence>
<evidence type="ECO:0000256" key="2">
    <source>
        <dbReference type="ARBA" id="ARBA00006946"/>
    </source>
</evidence>
<proteinExistence type="inferred from homology"/>
<dbReference type="Pfam" id="PF19047">
    <property type="entry name" value="HOOK_N"/>
    <property type="match status" value="1"/>
</dbReference>
<feature type="coiled-coil region" evidence="7">
    <location>
        <begin position="658"/>
        <end position="692"/>
    </location>
</feature>
<keyword evidence="4" id="KW-0493">Microtubule</keyword>
<dbReference type="GO" id="GO:0005815">
    <property type="term" value="C:microtubule organizing center"/>
    <property type="evidence" value="ECO:0007669"/>
    <property type="project" value="TreeGrafter"/>
</dbReference>
<gene>
    <name evidence="10" type="ORF">O0I10_009650</name>
</gene>
<evidence type="ECO:0000256" key="5">
    <source>
        <dbReference type="ARBA" id="ARBA00023054"/>
    </source>
</evidence>
<dbReference type="Pfam" id="PF05622">
    <property type="entry name" value="HOOK"/>
    <property type="match status" value="1"/>
</dbReference>
<keyword evidence="11" id="KW-1185">Reference proteome</keyword>
<dbReference type="GO" id="GO:0005737">
    <property type="term" value="C:cytoplasm"/>
    <property type="evidence" value="ECO:0007669"/>
    <property type="project" value="TreeGrafter"/>
</dbReference>
<keyword evidence="6" id="KW-0206">Cytoskeleton</keyword>
<dbReference type="GO" id="GO:0051959">
    <property type="term" value="F:dynein light intermediate chain binding"/>
    <property type="evidence" value="ECO:0007669"/>
    <property type="project" value="TreeGrafter"/>
</dbReference>
<dbReference type="PANTHER" id="PTHR18947">
    <property type="entry name" value="HOOK PROTEINS"/>
    <property type="match status" value="1"/>
</dbReference>